<proteinExistence type="predicted"/>
<organism evidence="1 2">
    <name type="scientific">Auriscalpium vulgare</name>
    <dbReference type="NCBI Taxonomy" id="40419"/>
    <lineage>
        <taxon>Eukaryota</taxon>
        <taxon>Fungi</taxon>
        <taxon>Dikarya</taxon>
        <taxon>Basidiomycota</taxon>
        <taxon>Agaricomycotina</taxon>
        <taxon>Agaricomycetes</taxon>
        <taxon>Russulales</taxon>
        <taxon>Auriscalpiaceae</taxon>
        <taxon>Auriscalpium</taxon>
    </lineage>
</organism>
<gene>
    <name evidence="1" type="ORF">FA95DRAFT_1551994</name>
</gene>
<evidence type="ECO:0000313" key="2">
    <source>
        <dbReference type="Proteomes" id="UP000814033"/>
    </source>
</evidence>
<dbReference type="Proteomes" id="UP000814033">
    <property type="component" value="Unassembled WGS sequence"/>
</dbReference>
<comment type="caution">
    <text evidence="1">The sequence shown here is derived from an EMBL/GenBank/DDBJ whole genome shotgun (WGS) entry which is preliminary data.</text>
</comment>
<name>A0ACB8SCX6_9AGAM</name>
<reference evidence="1" key="1">
    <citation type="submission" date="2021-02" db="EMBL/GenBank/DDBJ databases">
        <authorList>
            <consortium name="DOE Joint Genome Institute"/>
            <person name="Ahrendt S."/>
            <person name="Looney B.P."/>
            <person name="Miyauchi S."/>
            <person name="Morin E."/>
            <person name="Drula E."/>
            <person name="Courty P.E."/>
            <person name="Chicoki N."/>
            <person name="Fauchery L."/>
            <person name="Kohler A."/>
            <person name="Kuo A."/>
            <person name="Labutti K."/>
            <person name="Pangilinan J."/>
            <person name="Lipzen A."/>
            <person name="Riley R."/>
            <person name="Andreopoulos W."/>
            <person name="He G."/>
            <person name="Johnson J."/>
            <person name="Barry K.W."/>
            <person name="Grigoriev I.V."/>
            <person name="Nagy L."/>
            <person name="Hibbett D."/>
            <person name="Henrissat B."/>
            <person name="Matheny P.B."/>
            <person name="Labbe J."/>
            <person name="Martin F."/>
        </authorList>
    </citation>
    <scope>NUCLEOTIDE SEQUENCE</scope>
    <source>
        <strain evidence="1">FP105234-sp</strain>
    </source>
</reference>
<sequence length="661" mass="73934">MATPGYAGPWSSLPTPLTAWMLDAIQALGHTQMTPVQASAIPLFMRNKDVVVEAVTGSGKTLAFVIPILERLIRRESRLRKNEVGALVISPTRELANQIHSIFEFFLSSQPQKPPSSSTDTDQFVEEEWMPPALLLVSSAQSSPAQDVQRFLETGADIIVGTPGRVEEFLLGKGGNSVNVKELEILVLDEADRLLDLGFQQSLTRILTHLPKQRRTGLFSATMTDADALSELVRVGLRNPARVVVKVQSKKSKKLKGGDDVPVTIAEQRIPASLKIFSLTCRASEKLVQLIRIISYETKEQLASRFIIYFATGASVDHFYRILPLFLPKSAQFFSLHGHLPPASRTRTLSTFATSQSTASAPAFLLATDVAARGLDVPDVDVVLQFDPPTDTKAFPHRCGRTARAGKSGRAWVLLAGREREYVDFLSVRKIPVNDHPPFSHHAISHDDRTDDPDVSSYLSVMRKHLLTDRVFHDKAAKAFVSFVQAYSKHEASYIFRVKDLDLVGVAKSYGLLRLPRMPELRNAMKDEWSDAEVDWDLYAYMDEAQEAKRLVSLQAKADSRANDPPKKAPAKKAVPWSNQNSRKEEREKRREKKDRKKKWLASHTQGVPEERHKRARTDVSDDQSGSDNDWAEVVQEERLAKKVKKGQVSQAQFDEVFADL</sequence>
<accession>A0ACB8SCX6</accession>
<keyword evidence="2" id="KW-1185">Reference proteome</keyword>
<dbReference type="EMBL" id="MU275838">
    <property type="protein sequence ID" value="KAI0054179.1"/>
    <property type="molecule type" value="Genomic_DNA"/>
</dbReference>
<evidence type="ECO:0000313" key="1">
    <source>
        <dbReference type="EMBL" id="KAI0054179.1"/>
    </source>
</evidence>
<protein>
    <submittedName>
        <fullName evidence="1">DEAD-domain-containing protein</fullName>
    </submittedName>
</protein>
<reference evidence="1" key="2">
    <citation type="journal article" date="2022" name="New Phytol.">
        <title>Evolutionary transition to the ectomycorrhizal habit in the genomes of a hyperdiverse lineage of mushroom-forming fungi.</title>
        <authorList>
            <person name="Looney B."/>
            <person name="Miyauchi S."/>
            <person name="Morin E."/>
            <person name="Drula E."/>
            <person name="Courty P.E."/>
            <person name="Kohler A."/>
            <person name="Kuo A."/>
            <person name="LaButti K."/>
            <person name="Pangilinan J."/>
            <person name="Lipzen A."/>
            <person name="Riley R."/>
            <person name="Andreopoulos W."/>
            <person name="He G."/>
            <person name="Johnson J."/>
            <person name="Nolan M."/>
            <person name="Tritt A."/>
            <person name="Barry K.W."/>
            <person name="Grigoriev I.V."/>
            <person name="Nagy L.G."/>
            <person name="Hibbett D."/>
            <person name="Henrissat B."/>
            <person name="Matheny P.B."/>
            <person name="Labbe J."/>
            <person name="Martin F.M."/>
        </authorList>
    </citation>
    <scope>NUCLEOTIDE SEQUENCE</scope>
    <source>
        <strain evidence="1">FP105234-sp</strain>
    </source>
</reference>